<proteinExistence type="predicted"/>
<feature type="region of interest" description="Disordered" evidence="1">
    <location>
        <begin position="224"/>
        <end position="275"/>
    </location>
</feature>
<dbReference type="GO" id="GO:0008360">
    <property type="term" value="P:regulation of cell shape"/>
    <property type="evidence" value="ECO:0007669"/>
    <property type="project" value="InterPro"/>
</dbReference>
<dbReference type="Gene3D" id="6.10.360.10">
    <property type="match status" value="1"/>
</dbReference>
<protein>
    <submittedName>
        <fullName evidence="2">Uncharacterized LOC103363924</fullName>
    </submittedName>
</protein>
<dbReference type="Ensembl" id="ENSSPAT00000007680.1">
    <property type="protein sequence ID" value="ENSSPAP00000007534.1"/>
    <property type="gene ID" value="ENSSPAG00000005768.1"/>
</dbReference>
<feature type="compositionally biased region" description="Basic and acidic residues" evidence="1">
    <location>
        <begin position="243"/>
        <end position="265"/>
    </location>
</feature>
<dbReference type="GeneTree" id="ENSGT00650000094711"/>
<dbReference type="InterPro" id="IPR045346">
    <property type="entry name" value="Ermin"/>
</dbReference>
<evidence type="ECO:0000313" key="2">
    <source>
        <dbReference type="Ensembl" id="ENSSPAP00000007534.1"/>
    </source>
</evidence>
<reference evidence="2" key="1">
    <citation type="submission" date="2023-09" db="UniProtKB">
        <authorList>
            <consortium name="Ensembl"/>
        </authorList>
    </citation>
    <scope>IDENTIFICATION</scope>
</reference>
<sequence>METIPPNTPTLRSEDEDALASHVLEIIGGITLEALKTLEEAEDRELWLMEEGDDSVFYSDEEQAHQGNKDATSYDFGAKQRVNSAVELYQQREDVPGEVVIIDKEMERKTSQQVIWSEEECRKLQTTKTEQMHVSESGATPENLVRTWGEFLQASCTTVDMQTQPEKNIPTDTGKRSLVLLCGEIIKNAFADRMETFFSSFSANRRVKEEEVETPQLDSFEVFNESSTRPSRAAGVPKQLSGAERHISGDRRPEVDQEAQQDRGFHGFHQNPSPGSYTLPLPKKCGGGDAFNHLTSSKYSTVSYRRIRRGNTRQKIKEFEHMLMNK</sequence>
<dbReference type="GO" id="GO:0007015">
    <property type="term" value="P:actin filament organization"/>
    <property type="evidence" value="ECO:0007669"/>
    <property type="project" value="InterPro"/>
</dbReference>
<evidence type="ECO:0000256" key="1">
    <source>
        <dbReference type="SAM" id="MobiDB-lite"/>
    </source>
</evidence>
<accession>A0A3B4ZML4</accession>
<dbReference type="InterPro" id="IPR008954">
    <property type="entry name" value="Moesin_tail_sf"/>
</dbReference>
<organism evidence="2">
    <name type="scientific">Stegastes partitus</name>
    <name type="common">bicolor damselfish</name>
    <dbReference type="NCBI Taxonomy" id="144197"/>
    <lineage>
        <taxon>Eukaryota</taxon>
        <taxon>Metazoa</taxon>
        <taxon>Chordata</taxon>
        <taxon>Craniata</taxon>
        <taxon>Vertebrata</taxon>
        <taxon>Euteleostomi</taxon>
        <taxon>Actinopterygii</taxon>
        <taxon>Neopterygii</taxon>
        <taxon>Teleostei</taxon>
        <taxon>Neoteleostei</taxon>
        <taxon>Acanthomorphata</taxon>
        <taxon>Ovalentaria</taxon>
        <taxon>Pomacentridae</taxon>
        <taxon>Stegastes</taxon>
    </lineage>
</organism>
<name>A0A3B4ZML4_9TELE</name>
<dbReference type="GO" id="GO:0051015">
    <property type="term" value="F:actin filament binding"/>
    <property type="evidence" value="ECO:0007669"/>
    <property type="project" value="InterPro"/>
</dbReference>
<dbReference type="AlphaFoldDB" id="A0A3B4ZML4"/>
<dbReference type="Pfam" id="PF20491">
    <property type="entry name" value="Ermin"/>
    <property type="match status" value="1"/>
</dbReference>